<gene>
    <name evidence="3" type="ORF">FME95_07095</name>
</gene>
<dbReference type="OrthoDB" id="88903at2"/>
<organism evidence="3 4">
    <name type="scientific">Reinekea thalattae</name>
    <dbReference type="NCBI Taxonomy" id="2593301"/>
    <lineage>
        <taxon>Bacteria</taxon>
        <taxon>Pseudomonadati</taxon>
        <taxon>Pseudomonadota</taxon>
        <taxon>Gammaproteobacteria</taxon>
        <taxon>Oceanospirillales</taxon>
        <taxon>Saccharospirillaceae</taxon>
        <taxon>Reinekea</taxon>
    </lineage>
</organism>
<dbReference type="Gene3D" id="3.40.50.300">
    <property type="entry name" value="P-loop containing nucleotide triphosphate hydrolases"/>
    <property type="match status" value="1"/>
</dbReference>
<dbReference type="InterPro" id="IPR027417">
    <property type="entry name" value="P-loop_NTPase"/>
</dbReference>
<evidence type="ECO:0000259" key="2">
    <source>
        <dbReference type="Pfam" id="PF07693"/>
    </source>
</evidence>
<dbReference type="AlphaFoldDB" id="A0A5C8ZA60"/>
<evidence type="ECO:0000313" key="3">
    <source>
        <dbReference type="EMBL" id="TXR54294.1"/>
    </source>
</evidence>
<dbReference type="Proteomes" id="UP000321764">
    <property type="component" value="Unassembled WGS sequence"/>
</dbReference>
<feature type="domain" description="KAP NTPase" evidence="2">
    <location>
        <begin position="307"/>
        <end position="762"/>
    </location>
</feature>
<dbReference type="Pfam" id="PF07693">
    <property type="entry name" value="KAP_NTPase"/>
    <property type="match status" value="1"/>
</dbReference>
<comment type="caution">
    <text evidence="3">The sequence shown here is derived from an EMBL/GenBank/DDBJ whole genome shotgun (WGS) entry which is preliminary data.</text>
</comment>
<dbReference type="PANTHER" id="PTHR22674:SF6">
    <property type="entry name" value="NTPASE KAP FAMILY P-LOOP DOMAIN-CONTAINING PROTEIN 1"/>
    <property type="match status" value="1"/>
</dbReference>
<dbReference type="SUPFAM" id="SSF52540">
    <property type="entry name" value="P-loop containing nucleoside triphosphate hydrolases"/>
    <property type="match status" value="1"/>
</dbReference>
<dbReference type="InterPro" id="IPR052754">
    <property type="entry name" value="NTPase_KAP_P-loop"/>
</dbReference>
<dbReference type="EMBL" id="VKAD01000001">
    <property type="protein sequence ID" value="TXR54294.1"/>
    <property type="molecule type" value="Genomic_DNA"/>
</dbReference>
<accession>A0A5C8ZA60</accession>
<dbReference type="InterPro" id="IPR011646">
    <property type="entry name" value="KAP_P-loop"/>
</dbReference>
<keyword evidence="4" id="KW-1185">Reference proteome</keyword>
<sequence length="855" mass="96450">MAANQRVTEQERSELLEALSTLTQDERRLFSTRCALRVFPLLAIYQENERPFNFWEKDQVSKNFLAVWHANVLVHCCVISCYEKNVSTLAVYNAAIVASDDATDAATHAAAAAANAIHAETYAANTTVATIYAAGAAYAAGLPFFPNVKEVMLSDLALLKESGVQALIDTPLWQQTNAEFIAWLQGDVKKAFEYQANEEKAKNGNGGDSGAERILENIWPIYWSIFNGQASEKDLKNTLEQLEQYFDEQNNEPVAAIDISETLANIGGSDQTENQTEETDAEIKKHHPGYNHNGHQAAKEDALNRQRLADSLGALLSDPANTQHQTIGLLGHWGIGKSTLIHLLKASLNKKENTANKGRHENGKKTEFLFAEFNAWEYEHTDNLQAGIAQEMIKTLSSPEPTLSFRQKFCWGLWRRPSLILRFAWSIHGYKLLQPVLWFLAGLLPFVFSYLFPDVTAKVFRTDESEFTTALPYVWFMGLLYPTWQSIKTVFAGPLAKELLTYLKLPNYGEHLGTIPIMREHIKKLTKVRLKPNQRVLYVVDDLDRCDPKSIVKIMEAVRMVLDIDNVVVVIAVDQRIALAALALHYKELAAEHYQKSPQIIARDYLSKIIHLPIVLTEPDESSVAGYLEYMWNHTGTEEASYPLSDANTEQAENEQERELNVPDESSDIKNFDQPENLEKLGSLGDIESPENLKNQASNQSLRQPENSENKASPKPEPTIKQVEGLSAEQKAAFFHWVKHFELSNPRQLKRLNNSYQFLRNYYGEDQFTELFDHHEFPMLVTLCALEYLNNLNDLELGSKLRAQLGNQTSNVGEDKITMQVRRLSKMKLANTTMAKAIEPFVLPGIEASSEPSES</sequence>
<feature type="region of interest" description="Disordered" evidence="1">
    <location>
        <begin position="644"/>
        <end position="718"/>
    </location>
</feature>
<feature type="region of interest" description="Disordered" evidence="1">
    <location>
        <begin position="267"/>
        <end position="297"/>
    </location>
</feature>
<feature type="compositionally biased region" description="Basic and acidic residues" evidence="1">
    <location>
        <begin position="655"/>
        <end position="679"/>
    </location>
</feature>
<reference evidence="3 4" key="1">
    <citation type="submission" date="2019-07" db="EMBL/GenBank/DDBJ databases">
        <title>Reinekea sp. strain SSH23 genome sequencing and assembly.</title>
        <authorList>
            <person name="Kim I."/>
        </authorList>
    </citation>
    <scope>NUCLEOTIDE SEQUENCE [LARGE SCALE GENOMIC DNA]</scope>
    <source>
        <strain evidence="3 4">SSH23</strain>
    </source>
</reference>
<evidence type="ECO:0000313" key="4">
    <source>
        <dbReference type="Proteomes" id="UP000321764"/>
    </source>
</evidence>
<evidence type="ECO:0000256" key="1">
    <source>
        <dbReference type="SAM" id="MobiDB-lite"/>
    </source>
</evidence>
<feature type="compositionally biased region" description="Polar residues" evidence="1">
    <location>
        <begin position="692"/>
        <end position="705"/>
    </location>
</feature>
<proteinExistence type="predicted"/>
<protein>
    <recommendedName>
        <fullName evidence="2">KAP NTPase domain-containing protein</fullName>
    </recommendedName>
</protein>
<name>A0A5C8ZA60_9GAMM</name>
<dbReference type="RefSeq" id="WP_147713692.1">
    <property type="nucleotide sequence ID" value="NZ_VKAD01000001.1"/>
</dbReference>
<dbReference type="PANTHER" id="PTHR22674">
    <property type="entry name" value="NTPASE, KAP FAMILY P-LOOP DOMAIN-CONTAINING 1"/>
    <property type="match status" value="1"/>
</dbReference>